<evidence type="ECO:0000256" key="5">
    <source>
        <dbReference type="HAMAP-Rule" id="MF_00527"/>
    </source>
</evidence>
<sequence length="209" mass="23099">MSELLTRAELAVEPLEAARRLLGHELVSDTPEGEVRVRIVEVEAYRGDDDPGSHCYRGRTPRNDVMWGPAGHLYVYFVYGMHFCANVVARGDGEPGAVLLRAGEVLSDRALAHVRRPTARGRDAELARGPARLCTLLGLVREHDGTDVLDPASPVRLERGREVPDEAVRRGPRVGVAAGQQRPWRLWVDGSRAVTPYKAGRPRQDGVDW</sequence>
<proteinExistence type="inferred from homology"/>
<accession>A0ABU8MWK2</accession>
<name>A0ABU8MWK2_9PSEU</name>
<dbReference type="HAMAP" id="MF_00527">
    <property type="entry name" value="3MGH"/>
    <property type="match status" value="1"/>
</dbReference>
<dbReference type="RefSeq" id="WP_337698267.1">
    <property type="nucleotide sequence ID" value="NZ_JBBEGN010000026.1"/>
</dbReference>
<dbReference type="InterPro" id="IPR003180">
    <property type="entry name" value="MPG"/>
</dbReference>
<keyword evidence="6" id="KW-0326">Glycosidase</keyword>
<evidence type="ECO:0000313" key="6">
    <source>
        <dbReference type="EMBL" id="MEJ2871699.1"/>
    </source>
</evidence>
<dbReference type="EC" id="3.2.2.-" evidence="5"/>
<keyword evidence="3 5" id="KW-0378">Hydrolase</keyword>
<dbReference type="EMBL" id="JBBEGN010000026">
    <property type="protein sequence ID" value="MEJ2871699.1"/>
    <property type="molecule type" value="Genomic_DNA"/>
</dbReference>
<reference evidence="6 7" key="1">
    <citation type="submission" date="2024-03" db="EMBL/GenBank/DDBJ databases">
        <title>Actinomycetospora sp. OC33-EN08, a novel actinomycete isolated from wild orchid (Aerides multiflora).</title>
        <authorList>
            <person name="Suriyachadkun C."/>
        </authorList>
    </citation>
    <scope>NUCLEOTIDE SEQUENCE [LARGE SCALE GENOMIC DNA]</scope>
    <source>
        <strain evidence="6 7">OC33-EN08</strain>
    </source>
</reference>
<dbReference type="Gene3D" id="3.10.300.10">
    <property type="entry name" value="Methylpurine-DNA glycosylase (MPG)"/>
    <property type="match status" value="1"/>
</dbReference>
<keyword evidence="2 5" id="KW-0227">DNA damage</keyword>
<dbReference type="PANTHER" id="PTHR10429">
    <property type="entry name" value="DNA-3-METHYLADENINE GLYCOSYLASE"/>
    <property type="match status" value="1"/>
</dbReference>
<dbReference type="Pfam" id="PF02245">
    <property type="entry name" value="Pur_DNA_glyco"/>
    <property type="match status" value="1"/>
</dbReference>
<comment type="caution">
    <text evidence="6">The sequence shown here is derived from an EMBL/GenBank/DDBJ whole genome shotgun (WGS) entry which is preliminary data.</text>
</comment>
<dbReference type="NCBIfam" id="NF002003">
    <property type="entry name" value="PRK00802.1-3"/>
    <property type="match status" value="1"/>
</dbReference>
<evidence type="ECO:0000256" key="1">
    <source>
        <dbReference type="ARBA" id="ARBA00009232"/>
    </source>
</evidence>
<dbReference type="PANTHER" id="PTHR10429:SF0">
    <property type="entry name" value="DNA-3-METHYLADENINE GLYCOSYLASE"/>
    <property type="match status" value="1"/>
</dbReference>
<dbReference type="SUPFAM" id="SSF50486">
    <property type="entry name" value="FMT C-terminal domain-like"/>
    <property type="match status" value="1"/>
</dbReference>
<protein>
    <recommendedName>
        <fullName evidence="5">Putative 3-methyladenine DNA glycosylase</fullName>
        <ecNumber evidence="5">3.2.2.-</ecNumber>
    </recommendedName>
</protein>
<evidence type="ECO:0000256" key="4">
    <source>
        <dbReference type="ARBA" id="ARBA00023204"/>
    </source>
</evidence>
<evidence type="ECO:0000256" key="3">
    <source>
        <dbReference type="ARBA" id="ARBA00022801"/>
    </source>
</evidence>
<dbReference type="Proteomes" id="UP001385809">
    <property type="component" value="Unassembled WGS sequence"/>
</dbReference>
<comment type="similarity">
    <text evidence="1 5">Belongs to the DNA glycosylase MPG family.</text>
</comment>
<gene>
    <name evidence="6" type="ORF">WCD74_28325</name>
</gene>
<keyword evidence="4 5" id="KW-0234">DNA repair</keyword>
<dbReference type="NCBIfam" id="TIGR00567">
    <property type="entry name" value="3mg"/>
    <property type="match status" value="1"/>
</dbReference>
<organism evidence="6 7">
    <name type="scientific">Actinomycetospora aurantiaca</name>
    <dbReference type="NCBI Taxonomy" id="3129233"/>
    <lineage>
        <taxon>Bacteria</taxon>
        <taxon>Bacillati</taxon>
        <taxon>Actinomycetota</taxon>
        <taxon>Actinomycetes</taxon>
        <taxon>Pseudonocardiales</taxon>
        <taxon>Pseudonocardiaceae</taxon>
        <taxon>Actinomycetospora</taxon>
    </lineage>
</organism>
<dbReference type="InterPro" id="IPR011034">
    <property type="entry name" value="Formyl_transferase-like_C_sf"/>
</dbReference>
<dbReference type="InterPro" id="IPR036995">
    <property type="entry name" value="MPG_sf"/>
</dbReference>
<evidence type="ECO:0000256" key="2">
    <source>
        <dbReference type="ARBA" id="ARBA00022763"/>
    </source>
</evidence>
<keyword evidence="7" id="KW-1185">Reference proteome</keyword>
<dbReference type="CDD" id="cd00540">
    <property type="entry name" value="AAG"/>
    <property type="match status" value="1"/>
</dbReference>
<dbReference type="GO" id="GO:0016798">
    <property type="term" value="F:hydrolase activity, acting on glycosyl bonds"/>
    <property type="evidence" value="ECO:0007669"/>
    <property type="project" value="UniProtKB-KW"/>
</dbReference>
<evidence type="ECO:0000313" key="7">
    <source>
        <dbReference type="Proteomes" id="UP001385809"/>
    </source>
</evidence>